<comment type="similarity">
    <text evidence="2 11">Belongs to the fatty acid desaturase type 1 family.</text>
</comment>
<keyword evidence="14" id="KW-1185">Reference proteome</keyword>
<dbReference type="PANTHER" id="PTHR11351:SF31">
    <property type="entry name" value="DESATURASE 1, ISOFORM A-RELATED"/>
    <property type="match status" value="1"/>
</dbReference>
<comment type="subcellular location">
    <subcellularLocation>
        <location evidence="1">Membrane</location>
        <topology evidence="1">Multi-pass membrane protein</topology>
    </subcellularLocation>
</comment>
<dbReference type="PANTHER" id="PTHR11351">
    <property type="entry name" value="ACYL-COA DESATURASE"/>
    <property type="match status" value="1"/>
</dbReference>
<keyword evidence="5" id="KW-0276">Fatty acid metabolism</keyword>
<dbReference type="GO" id="GO:0005789">
    <property type="term" value="C:endoplasmic reticulum membrane"/>
    <property type="evidence" value="ECO:0007669"/>
    <property type="project" value="TreeGrafter"/>
</dbReference>
<evidence type="ECO:0000256" key="5">
    <source>
        <dbReference type="ARBA" id="ARBA00022832"/>
    </source>
</evidence>
<comment type="cofactor">
    <cofactor evidence="11">
        <name>Fe(2+)</name>
        <dbReference type="ChEBI" id="CHEBI:29033"/>
    </cofactor>
</comment>
<evidence type="ECO:0000256" key="10">
    <source>
        <dbReference type="ARBA" id="ARBA00023160"/>
    </source>
</evidence>
<sequence>MYIVPIWIFHSVFGSLGACELVCVNYAMYISTLHITWLVNSAAHLWGSKSYDKGIYASENGLVALLAVGEGWHNYNHVYPQDYKAAELGAYGRNWSALFIDTFAALGMAYDLKTVAPHVVRQKTCSKFA</sequence>
<proteinExistence type="inferred from homology"/>
<organism evidence="13 14">
    <name type="scientific">Folsomia candida</name>
    <name type="common">Springtail</name>
    <dbReference type="NCBI Taxonomy" id="158441"/>
    <lineage>
        <taxon>Eukaryota</taxon>
        <taxon>Metazoa</taxon>
        <taxon>Ecdysozoa</taxon>
        <taxon>Arthropoda</taxon>
        <taxon>Hexapoda</taxon>
        <taxon>Collembola</taxon>
        <taxon>Entomobryomorpha</taxon>
        <taxon>Isotomoidea</taxon>
        <taxon>Isotomidae</taxon>
        <taxon>Proisotominae</taxon>
        <taxon>Folsomia</taxon>
    </lineage>
</organism>
<keyword evidence="8" id="KW-0443">Lipid metabolism</keyword>
<evidence type="ECO:0000256" key="2">
    <source>
        <dbReference type="ARBA" id="ARBA00009295"/>
    </source>
</evidence>
<accession>A0A226DQC9</accession>
<evidence type="ECO:0000313" key="14">
    <source>
        <dbReference type="Proteomes" id="UP000198287"/>
    </source>
</evidence>
<dbReference type="EMBL" id="LNIX01000014">
    <property type="protein sequence ID" value="OXA46877.1"/>
    <property type="molecule type" value="Genomic_DNA"/>
</dbReference>
<protein>
    <submittedName>
        <fullName evidence="13">Acyl-CoA Delta(11) desaturase</fullName>
    </submittedName>
</protein>
<name>A0A226DQC9_FOLCA</name>
<dbReference type="OMA" id="FVESREC"/>
<evidence type="ECO:0000256" key="12">
    <source>
        <dbReference type="SAM" id="Phobius"/>
    </source>
</evidence>
<dbReference type="AlphaFoldDB" id="A0A226DQC9"/>
<dbReference type="InterPro" id="IPR015876">
    <property type="entry name" value="Acyl-CoA_DS"/>
</dbReference>
<keyword evidence="7 11" id="KW-0560">Oxidoreductase</keyword>
<dbReference type="OrthoDB" id="10260134at2759"/>
<reference evidence="13 14" key="1">
    <citation type="submission" date="2015-12" db="EMBL/GenBank/DDBJ databases">
        <title>The genome of Folsomia candida.</title>
        <authorList>
            <person name="Faddeeva A."/>
            <person name="Derks M.F."/>
            <person name="Anvar Y."/>
            <person name="Smit S."/>
            <person name="Van Straalen N."/>
            <person name="Roelofs D."/>
        </authorList>
    </citation>
    <scope>NUCLEOTIDE SEQUENCE [LARGE SCALE GENOMIC DNA]</scope>
    <source>
        <strain evidence="13 14">VU population</strain>
        <tissue evidence="13">Whole body</tissue>
    </source>
</reference>
<evidence type="ECO:0000256" key="9">
    <source>
        <dbReference type="ARBA" id="ARBA00023136"/>
    </source>
</evidence>
<keyword evidence="3 11" id="KW-0444">Lipid biosynthesis</keyword>
<evidence type="ECO:0000256" key="8">
    <source>
        <dbReference type="ARBA" id="ARBA00023098"/>
    </source>
</evidence>
<keyword evidence="6 12" id="KW-1133">Transmembrane helix</keyword>
<evidence type="ECO:0000256" key="7">
    <source>
        <dbReference type="ARBA" id="ARBA00023002"/>
    </source>
</evidence>
<comment type="domain">
    <text evidence="11">The histidine box domains are involved in binding the catalytic metal ions.</text>
</comment>
<keyword evidence="9 12" id="KW-0472">Membrane</keyword>
<dbReference type="Proteomes" id="UP000198287">
    <property type="component" value="Unassembled WGS sequence"/>
</dbReference>
<evidence type="ECO:0000256" key="4">
    <source>
        <dbReference type="ARBA" id="ARBA00022692"/>
    </source>
</evidence>
<evidence type="ECO:0000256" key="3">
    <source>
        <dbReference type="ARBA" id="ARBA00022516"/>
    </source>
</evidence>
<evidence type="ECO:0000313" key="13">
    <source>
        <dbReference type="EMBL" id="OXA46877.1"/>
    </source>
</evidence>
<feature type="transmembrane region" description="Helical" evidence="12">
    <location>
        <begin position="6"/>
        <end position="28"/>
    </location>
</feature>
<evidence type="ECO:0000256" key="6">
    <source>
        <dbReference type="ARBA" id="ARBA00022989"/>
    </source>
</evidence>
<dbReference type="GO" id="GO:0004768">
    <property type="term" value="F:stearoyl-CoA 9-desaturase activity"/>
    <property type="evidence" value="ECO:0007669"/>
    <property type="project" value="TreeGrafter"/>
</dbReference>
<comment type="caution">
    <text evidence="13">The sequence shown here is derived from an EMBL/GenBank/DDBJ whole genome shotgun (WGS) entry which is preliminary data.</text>
</comment>
<dbReference type="PRINTS" id="PR00075">
    <property type="entry name" value="FACDDSATRASE"/>
</dbReference>
<keyword evidence="10 11" id="KW-0275">Fatty acid biosynthesis</keyword>
<evidence type="ECO:0000256" key="11">
    <source>
        <dbReference type="RuleBase" id="RU000581"/>
    </source>
</evidence>
<evidence type="ECO:0000256" key="1">
    <source>
        <dbReference type="ARBA" id="ARBA00004141"/>
    </source>
</evidence>
<keyword evidence="4 11" id="KW-0812">Transmembrane</keyword>
<gene>
    <name evidence="13" type="ORF">Fcan01_18094</name>
</gene>
<dbReference type="GO" id="GO:0005506">
    <property type="term" value="F:iron ion binding"/>
    <property type="evidence" value="ECO:0007669"/>
    <property type="project" value="TreeGrafter"/>
</dbReference>
<dbReference type="GO" id="GO:0006636">
    <property type="term" value="P:unsaturated fatty acid biosynthetic process"/>
    <property type="evidence" value="ECO:0007669"/>
    <property type="project" value="TreeGrafter"/>
</dbReference>